<dbReference type="PANTHER" id="PTHR35024:SF4">
    <property type="entry name" value="POLYMER-FORMING CYTOSKELETAL PROTEIN"/>
    <property type="match status" value="1"/>
</dbReference>
<evidence type="ECO:0000313" key="2">
    <source>
        <dbReference type="EMBL" id="TVO53445.1"/>
    </source>
</evidence>
<dbReference type="RefSeq" id="WP_144310673.1">
    <property type="nucleotide sequence ID" value="NZ_VMNK01000015.1"/>
</dbReference>
<evidence type="ECO:0000256" key="1">
    <source>
        <dbReference type="ARBA" id="ARBA00044755"/>
    </source>
</evidence>
<organism evidence="2 3">
    <name type="scientific">Denitromonas halophila</name>
    <dbReference type="NCBI Taxonomy" id="1629404"/>
    <lineage>
        <taxon>Bacteria</taxon>
        <taxon>Pseudomonadati</taxon>
        <taxon>Pseudomonadota</taxon>
        <taxon>Betaproteobacteria</taxon>
        <taxon>Rhodocyclales</taxon>
        <taxon>Zoogloeaceae</taxon>
        <taxon>Denitromonas</taxon>
    </lineage>
</organism>
<dbReference type="PANTHER" id="PTHR35024">
    <property type="entry name" value="HYPOTHETICAL CYTOSOLIC PROTEIN"/>
    <property type="match status" value="1"/>
</dbReference>
<accession>A0A557QKK7</accession>
<reference evidence="2 3" key="1">
    <citation type="submission" date="2019-07" db="EMBL/GenBank/DDBJ databases">
        <title>The pathways for chlorine oxyanion respiration interact through the shared metabolite chlorate.</title>
        <authorList>
            <person name="Barnum T.P."/>
            <person name="Cheng Y."/>
            <person name="Hill K.A."/>
            <person name="Lucas L.N."/>
            <person name="Carlson H.K."/>
            <person name="Coates J.D."/>
        </authorList>
    </citation>
    <scope>NUCLEOTIDE SEQUENCE [LARGE SCALE GENOMIC DNA]</scope>
    <source>
        <strain evidence="2 3">SFB-3</strain>
    </source>
</reference>
<protein>
    <submittedName>
        <fullName evidence="2">Polymer-forming cytoskeletal protein</fullName>
    </submittedName>
</protein>
<gene>
    <name evidence="2" type="ORF">FHP91_16885</name>
</gene>
<dbReference type="Pfam" id="PF04519">
    <property type="entry name" value="Bactofilin"/>
    <property type="match status" value="1"/>
</dbReference>
<comment type="caution">
    <text evidence="2">The sequence shown here is derived from an EMBL/GenBank/DDBJ whole genome shotgun (WGS) entry which is preliminary data.</text>
</comment>
<dbReference type="OrthoDB" id="8903691at2"/>
<dbReference type="Proteomes" id="UP000319502">
    <property type="component" value="Unassembled WGS sequence"/>
</dbReference>
<keyword evidence="3" id="KW-1185">Reference proteome</keyword>
<proteinExistence type="inferred from homology"/>
<sequence length="152" mass="15981">MFGKKKSDNAKSIEINKLSSLIADNVEIVGDVIFSDGLRVDGRIEGNVINKGDERGLLVLSERGCIEGSVRTHDAVINGTIIGDVTVSHFLELQPKARVTGNISYSQLQMDCGASVDGKLEKLEEADAGTKVVKLGSTPTAAPVAAASGKKD</sequence>
<comment type="similarity">
    <text evidence="1">Belongs to the bactofilin family.</text>
</comment>
<dbReference type="InterPro" id="IPR007607">
    <property type="entry name" value="BacA/B"/>
</dbReference>
<dbReference type="EMBL" id="VMNK01000015">
    <property type="protein sequence ID" value="TVO53445.1"/>
    <property type="molecule type" value="Genomic_DNA"/>
</dbReference>
<name>A0A557QKK7_9RHOO</name>
<evidence type="ECO:0000313" key="3">
    <source>
        <dbReference type="Proteomes" id="UP000319502"/>
    </source>
</evidence>
<dbReference type="AlphaFoldDB" id="A0A557QKK7"/>